<organism evidence="3 4">
    <name type="scientific">Streptomyces pyxinae</name>
    <dbReference type="NCBI Taxonomy" id="2970734"/>
    <lineage>
        <taxon>Bacteria</taxon>
        <taxon>Bacillati</taxon>
        <taxon>Actinomycetota</taxon>
        <taxon>Actinomycetes</taxon>
        <taxon>Kitasatosporales</taxon>
        <taxon>Streptomycetaceae</taxon>
        <taxon>Streptomyces</taxon>
    </lineage>
</organism>
<feature type="compositionally biased region" description="Pro residues" evidence="1">
    <location>
        <begin position="224"/>
        <end position="233"/>
    </location>
</feature>
<evidence type="ECO:0000256" key="2">
    <source>
        <dbReference type="SAM" id="SignalP"/>
    </source>
</evidence>
<evidence type="ECO:0000313" key="4">
    <source>
        <dbReference type="Proteomes" id="UP001431313"/>
    </source>
</evidence>
<protein>
    <recommendedName>
        <fullName evidence="5">Lipoprotein</fullName>
    </recommendedName>
</protein>
<keyword evidence="4" id="KW-1185">Reference proteome</keyword>
<feature type="compositionally biased region" description="Low complexity" evidence="1">
    <location>
        <begin position="250"/>
        <end position="298"/>
    </location>
</feature>
<comment type="caution">
    <text evidence="3">The sequence shown here is derived from an EMBL/GenBank/DDBJ whole genome shotgun (WGS) entry which is preliminary data.</text>
</comment>
<feature type="region of interest" description="Disordered" evidence="1">
    <location>
        <begin position="221"/>
        <end position="298"/>
    </location>
</feature>
<dbReference type="PROSITE" id="PS51257">
    <property type="entry name" value="PROKAR_LIPOPROTEIN"/>
    <property type="match status" value="1"/>
</dbReference>
<sequence length="298" mass="30603">MSPHRPAARTALLLSIAAAAVLLAGCADAGGLRGAGPTPTAVGPVRLWPGLPPVTAPPFDYGESDTERVPGVSLPDGDVRKTSPVAVLQAEVAAHPDQVTGADGMYEETARAIRDCGRRPKGCPVLRPYYRDLTGDGKDELIVGFTMPDQQVGLRCYMPENGGLTRIMSTSDQVVRVELAGRDLIVRVVSAGIPGYEYRTAWSWDAQQRTMLPKKDEIIRVKPAAPPGTPPPGDDSAAPEEPAPPEESEQGPSVVSGGSPGASVSGASPAPAVSGESPAPAGPGESSAPAASGAPDPR</sequence>
<gene>
    <name evidence="3" type="ORF">NX801_01055</name>
</gene>
<dbReference type="RefSeq" id="WP_258784806.1">
    <property type="nucleotide sequence ID" value="NZ_JANUGQ010000001.1"/>
</dbReference>
<proteinExistence type="predicted"/>
<dbReference type="Proteomes" id="UP001431313">
    <property type="component" value="Unassembled WGS sequence"/>
</dbReference>
<reference evidence="3" key="1">
    <citation type="submission" date="2022-08" db="EMBL/GenBank/DDBJ databases">
        <authorList>
            <person name="Somphong A."/>
            <person name="Phongsopitanun W."/>
        </authorList>
    </citation>
    <scope>NUCLEOTIDE SEQUENCE</scope>
    <source>
        <strain evidence="3">LP05-1</strain>
    </source>
</reference>
<feature type="chain" id="PRO_5046546656" description="Lipoprotein" evidence="2">
    <location>
        <begin position="30"/>
        <end position="298"/>
    </location>
</feature>
<accession>A0ABT2CBY1</accession>
<evidence type="ECO:0000256" key="1">
    <source>
        <dbReference type="SAM" id="MobiDB-lite"/>
    </source>
</evidence>
<feature type="signal peptide" evidence="2">
    <location>
        <begin position="1"/>
        <end position="29"/>
    </location>
</feature>
<evidence type="ECO:0008006" key="5">
    <source>
        <dbReference type="Google" id="ProtNLM"/>
    </source>
</evidence>
<evidence type="ECO:0000313" key="3">
    <source>
        <dbReference type="EMBL" id="MCS0634276.1"/>
    </source>
</evidence>
<dbReference type="EMBL" id="JANUGQ010000001">
    <property type="protein sequence ID" value="MCS0634276.1"/>
    <property type="molecule type" value="Genomic_DNA"/>
</dbReference>
<name>A0ABT2CBY1_9ACTN</name>
<keyword evidence="2" id="KW-0732">Signal</keyword>